<keyword evidence="3" id="KW-0808">Transferase</keyword>
<comment type="caution">
    <text evidence="11">The sequence shown here is derived from an EMBL/GenBank/DDBJ whole genome shotgun (WGS) entry which is preliminary data.</text>
</comment>
<reference evidence="11" key="2">
    <citation type="submission" date="2023-04" db="EMBL/GenBank/DDBJ databases">
        <authorList>
            <person name="Bruccoleri R.E."/>
            <person name="Oakeley E.J."/>
            <person name="Faust A.-M."/>
            <person name="Dessus-Babus S."/>
            <person name="Altorfer M."/>
            <person name="Burckhardt D."/>
            <person name="Oertli M."/>
            <person name="Naumann U."/>
            <person name="Petersen F."/>
            <person name="Wong J."/>
        </authorList>
    </citation>
    <scope>NUCLEOTIDE SEQUENCE</scope>
    <source>
        <strain evidence="11">GSM-AAB239-AS_SAM_17_03QT</strain>
        <tissue evidence="11">Leaf</tissue>
    </source>
</reference>
<evidence type="ECO:0000256" key="9">
    <source>
        <dbReference type="SAM" id="MobiDB-lite"/>
    </source>
</evidence>
<evidence type="ECO:0000313" key="12">
    <source>
        <dbReference type="Proteomes" id="UP001140949"/>
    </source>
</evidence>
<keyword evidence="4" id="KW-0479">Metal-binding</keyword>
<feature type="compositionally biased region" description="Gly residues" evidence="9">
    <location>
        <begin position="240"/>
        <end position="253"/>
    </location>
</feature>
<name>A0AAX6GDR6_IRIPA</name>
<dbReference type="EC" id="2.3.2.27" evidence="2"/>
<comment type="catalytic activity">
    <reaction evidence="1">
        <text>S-ubiquitinyl-[E2 ubiquitin-conjugating enzyme]-L-cysteine + [acceptor protein]-L-lysine = [E2 ubiquitin-conjugating enzyme]-L-cysteine + N(6)-ubiquitinyl-[acceptor protein]-L-lysine.</text>
        <dbReference type="EC" id="2.3.2.27"/>
    </reaction>
</comment>
<feature type="region of interest" description="Disordered" evidence="9">
    <location>
        <begin position="240"/>
        <end position="307"/>
    </location>
</feature>
<dbReference type="InterPro" id="IPR013083">
    <property type="entry name" value="Znf_RING/FYVE/PHD"/>
</dbReference>
<accession>A0AAX6GDR6</accession>
<organism evidence="11 12">
    <name type="scientific">Iris pallida</name>
    <name type="common">Sweet iris</name>
    <dbReference type="NCBI Taxonomy" id="29817"/>
    <lineage>
        <taxon>Eukaryota</taxon>
        <taxon>Viridiplantae</taxon>
        <taxon>Streptophyta</taxon>
        <taxon>Embryophyta</taxon>
        <taxon>Tracheophyta</taxon>
        <taxon>Spermatophyta</taxon>
        <taxon>Magnoliopsida</taxon>
        <taxon>Liliopsida</taxon>
        <taxon>Asparagales</taxon>
        <taxon>Iridaceae</taxon>
        <taxon>Iridoideae</taxon>
        <taxon>Irideae</taxon>
        <taxon>Iris</taxon>
    </lineage>
</organism>
<dbReference type="PANTHER" id="PTHR15710">
    <property type="entry name" value="E3 UBIQUITIN-PROTEIN LIGASE PRAJA"/>
    <property type="match status" value="1"/>
</dbReference>
<evidence type="ECO:0000259" key="10">
    <source>
        <dbReference type="PROSITE" id="PS50089"/>
    </source>
</evidence>
<dbReference type="GO" id="GO:0008270">
    <property type="term" value="F:zinc ion binding"/>
    <property type="evidence" value="ECO:0007669"/>
    <property type="project" value="UniProtKB-KW"/>
</dbReference>
<dbReference type="PROSITE" id="PS50089">
    <property type="entry name" value="ZF_RING_2"/>
    <property type="match status" value="1"/>
</dbReference>
<evidence type="ECO:0000256" key="5">
    <source>
        <dbReference type="ARBA" id="ARBA00022771"/>
    </source>
</evidence>
<evidence type="ECO:0000256" key="2">
    <source>
        <dbReference type="ARBA" id="ARBA00012483"/>
    </source>
</evidence>
<evidence type="ECO:0000313" key="11">
    <source>
        <dbReference type="EMBL" id="KAJ6826613.1"/>
    </source>
</evidence>
<gene>
    <name evidence="11" type="ORF">M6B38_371630</name>
</gene>
<evidence type="ECO:0000256" key="3">
    <source>
        <dbReference type="ARBA" id="ARBA00022679"/>
    </source>
</evidence>
<dbReference type="Pfam" id="PF13639">
    <property type="entry name" value="zf-RING_2"/>
    <property type="match status" value="1"/>
</dbReference>
<evidence type="ECO:0000256" key="4">
    <source>
        <dbReference type="ARBA" id="ARBA00022723"/>
    </source>
</evidence>
<proteinExistence type="predicted"/>
<dbReference type="Gene3D" id="3.30.40.10">
    <property type="entry name" value="Zinc/RING finger domain, C3HC4 (zinc finger)"/>
    <property type="match status" value="1"/>
</dbReference>
<dbReference type="InterPro" id="IPR039525">
    <property type="entry name" value="RNF126-like_zinc-ribbon"/>
</dbReference>
<reference evidence="11" key="1">
    <citation type="journal article" date="2023" name="GigaByte">
        <title>Genome assembly of the bearded iris, Iris pallida Lam.</title>
        <authorList>
            <person name="Bruccoleri R.E."/>
            <person name="Oakeley E.J."/>
            <person name="Faust A.M.E."/>
            <person name="Altorfer M."/>
            <person name="Dessus-Babus S."/>
            <person name="Burckhardt D."/>
            <person name="Oertli M."/>
            <person name="Naumann U."/>
            <person name="Petersen F."/>
            <person name="Wong J."/>
        </authorList>
    </citation>
    <scope>NUCLEOTIDE SEQUENCE</scope>
    <source>
        <strain evidence="11">GSM-AAB239-AS_SAM_17_03QT</strain>
    </source>
</reference>
<keyword evidence="6" id="KW-0833">Ubl conjugation pathway</keyword>
<dbReference type="FunFam" id="3.30.40.10:FF:000022">
    <property type="entry name" value="E3 ubiquitin-protein ligase RING1-like"/>
    <property type="match status" value="1"/>
</dbReference>
<keyword evidence="12" id="KW-1185">Reference proteome</keyword>
<dbReference type="GO" id="GO:0061630">
    <property type="term" value="F:ubiquitin protein ligase activity"/>
    <property type="evidence" value="ECO:0007669"/>
    <property type="project" value="UniProtKB-EC"/>
</dbReference>
<dbReference type="Pfam" id="PF14369">
    <property type="entry name" value="Zn_ribbon_19"/>
    <property type="match status" value="1"/>
</dbReference>
<dbReference type="PANTHER" id="PTHR15710:SF18">
    <property type="entry name" value="RING-TYPE E3 UBIQUITIN TRANSFERASE"/>
    <property type="match status" value="1"/>
</dbReference>
<dbReference type="SMART" id="SM00184">
    <property type="entry name" value="RING"/>
    <property type="match status" value="1"/>
</dbReference>
<evidence type="ECO:0000256" key="7">
    <source>
        <dbReference type="ARBA" id="ARBA00022833"/>
    </source>
</evidence>
<dbReference type="Proteomes" id="UP001140949">
    <property type="component" value="Unassembled WGS sequence"/>
</dbReference>
<dbReference type="GO" id="GO:0016567">
    <property type="term" value="P:protein ubiquitination"/>
    <property type="evidence" value="ECO:0007669"/>
    <property type="project" value="TreeGrafter"/>
</dbReference>
<feature type="domain" description="RING-type" evidence="10">
    <location>
        <begin position="190"/>
        <end position="231"/>
    </location>
</feature>
<dbReference type="InterPro" id="IPR001841">
    <property type="entry name" value="Znf_RING"/>
</dbReference>
<dbReference type="EMBL" id="JANAVB010020798">
    <property type="protein sequence ID" value="KAJ6826613.1"/>
    <property type="molecule type" value="Genomic_DNA"/>
</dbReference>
<evidence type="ECO:0000256" key="1">
    <source>
        <dbReference type="ARBA" id="ARBA00000900"/>
    </source>
</evidence>
<evidence type="ECO:0000256" key="6">
    <source>
        <dbReference type="ARBA" id="ARBA00022786"/>
    </source>
</evidence>
<dbReference type="AlphaFoldDB" id="A0AAX6GDR6"/>
<sequence>MASFRSSSSSSHWCYRCSRPVRARRADAPSCPDCTSEFVQELEDMQPAAAAAGGGGSAANPFGFLGVESDDRRLGMMEAIAALMRHQMHGGGGGGGDVGPWLVFRGQVPSVHAAGDDDGALDALFGDAPRVGIRRANVSDYFVGPGLDDLIEQLTQSDRRGPPPAPRPAIDAMPTVRIGHGHLRGGGSHCAVCKEGFELGAVAREMPCGHLYHSDCITPWLARHNSCPVCRLELPPHGGAAGCSSGGGSGGRESGGRARRGRRNPFSFLWPFRSSSSRSSSGQDEPGGGSSAAAHEDNDQMSYPVHY</sequence>
<keyword evidence="7" id="KW-0862">Zinc</keyword>
<dbReference type="GO" id="GO:0005737">
    <property type="term" value="C:cytoplasm"/>
    <property type="evidence" value="ECO:0007669"/>
    <property type="project" value="TreeGrafter"/>
</dbReference>
<keyword evidence="5 8" id="KW-0863">Zinc-finger</keyword>
<evidence type="ECO:0000256" key="8">
    <source>
        <dbReference type="PROSITE-ProRule" id="PRU00175"/>
    </source>
</evidence>
<protein>
    <recommendedName>
        <fullName evidence="2">RING-type E3 ubiquitin transferase</fullName>
        <ecNumber evidence="2">2.3.2.27</ecNumber>
    </recommendedName>
</protein>
<dbReference type="SUPFAM" id="SSF57850">
    <property type="entry name" value="RING/U-box"/>
    <property type="match status" value="1"/>
</dbReference>